<dbReference type="RefSeq" id="WP_377539218.1">
    <property type="nucleotide sequence ID" value="NZ_JBHSQQ010000613.1"/>
</dbReference>
<evidence type="ECO:0000313" key="3">
    <source>
        <dbReference type="Proteomes" id="UP001596207"/>
    </source>
</evidence>
<organism evidence="2 3">
    <name type="scientific">Micromonospora harpali</name>
    <dbReference type="NCBI Taxonomy" id="1490225"/>
    <lineage>
        <taxon>Bacteria</taxon>
        <taxon>Bacillati</taxon>
        <taxon>Actinomycetota</taxon>
        <taxon>Actinomycetes</taxon>
        <taxon>Micromonosporales</taxon>
        <taxon>Micromonosporaceae</taxon>
        <taxon>Micromonospora</taxon>
    </lineage>
</organism>
<feature type="transmembrane region" description="Helical" evidence="1">
    <location>
        <begin position="47"/>
        <end position="66"/>
    </location>
</feature>
<evidence type="ECO:0000256" key="1">
    <source>
        <dbReference type="SAM" id="Phobius"/>
    </source>
</evidence>
<sequence length="67" mass="6442">MSVGFVGGPAQAPGLAAPGTDFETLDLVGDLRRVVVWPARAGSVSGVVGWPAGVVGSGVVVVAGLVG</sequence>
<evidence type="ECO:0000313" key="2">
    <source>
        <dbReference type="EMBL" id="MFC5946288.1"/>
    </source>
</evidence>
<protein>
    <submittedName>
        <fullName evidence="2">Uncharacterized protein</fullName>
    </submittedName>
</protein>
<keyword evidence="3" id="KW-1185">Reference proteome</keyword>
<keyword evidence="1" id="KW-0812">Transmembrane</keyword>
<feature type="non-terminal residue" evidence="2">
    <location>
        <position position="67"/>
    </location>
</feature>
<dbReference type="EMBL" id="JBHSQQ010000613">
    <property type="protein sequence ID" value="MFC5946288.1"/>
    <property type="molecule type" value="Genomic_DNA"/>
</dbReference>
<comment type="caution">
    <text evidence="2">The sequence shown here is derived from an EMBL/GenBank/DDBJ whole genome shotgun (WGS) entry which is preliminary data.</text>
</comment>
<name>A0ABW1I039_9ACTN</name>
<dbReference type="Proteomes" id="UP001596207">
    <property type="component" value="Unassembled WGS sequence"/>
</dbReference>
<gene>
    <name evidence="2" type="ORF">ACFPZ4_33175</name>
</gene>
<reference evidence="3" key="1">
    <citation type="journal article" date="2019" name="Int. J. Syst. Evol. Microbiol.">
        <title>The Global Catalogue of Microorganisms (GCM) 10K type strain sequencing project: providing services to taxonomists for standard genome sequencing and annotation.</title>
        <authorList>
            <consortium name="The Broad Institute Genomics Platform"/>
            <consortium name="The Broad Institute Genome Sequencing Center for Infectious Disease"/>
            <person name="Wu L."/>
            <person name="Ma J."/>
        </authorList>
    </citation>
    <scope>NUCLEOTIDE SEQUENCE [LARGE SCALE GENOMIC DNA]</scope>
    <source>
        <strain evidence="3">CGMCC 4.7173</strain>
    </source>
</reference>
<proteinExistence type="predicted"/>
<keyword evidence="1" id="KW-1133">Transmembrane helix</keyword>
<keyword evidence="1" id="KW-0472">Membrane</keyword>
<accession>A0ABW1I039</accession>